<keyword evidence="6" id="KW-0479">Metal-binding</keyword>
<keyword evidence="5 6" id="KW-0239">DNA-directed DNA polymerase</keyword>
<dbReference type="NCBIfam" id="NF002677">
    <property type="entry name" value="PRK02406.1"/>
    <property type="match status" value="1"/>
</dbReference>
<dbReference type="PATRIC" id="fig|999408.3.peg.3947"/>
<dbReference type="GO" id="GO:0006261">
    <property type="term" value="P:DNA-templated DNA replication"/>
    <property type="evidence" value="ECO:0007669"/>
    <property type="project" value="UniProtKB-UniRule"/>
</dbReference>
<dbReference type="Pfam" id="PF11799">
    <property type="entry name" value="IMS_C"/>
    <property type="match status" value="1"/>
</dbReference>
<dbReference type="PANTHER" id="PTHR11076">
    <property type="entry name" value="DNA REPAIR POLYMERASE UMUC / TRANSFERASE FAMILY MEMBER"/>
    <property type="match status" value="1"/>
</dbReference>
<dbReference type="GO" id="GO:0000287">
    <property type="term" value="F:magnesium ion binding"/>
    <property type="evidence" value="ECO:0007669"/>
    <property type="project" value="UniProtKB-UniRule"/>
</dbReference>
<evidence type="ECO:0000313" key="8">
    <source>
        <dbReference type="EMBL" id="ENZ12055.1"/>
    </source>
</evidence>
<dbReference type="Gene3D" id="3.30.70.270">
    <property type="match status" value="1"/>
</dbReference>
<dbReference type="GO" id="GO:0006281">
    <property type="term" value="P:DNA repair"/>
    <property type="evidence" value="ECO:0007669"/>
    <property type="project" value="UniProtKB-UniRule"/>
</dbReference>
<keyword evidence="6" id="KW-0238">DNA-binding</keyword>
<dbReference type="AlphaFoldDB" id="A0A0E2H732"/>
<keyword evidence="6" id="KW-0235">DNA replication</keyword>
<comment type="subunit">
    <text evidence="6">Monomer.</text>
</comment>
<evidence type="ECO:0000256" key="1">
    <source>
        <dbReference type="ARBA" id="ARBA00010945"/>
    </source>
</evidence>
<keyword evidence="6" id="KW-0808">Transferase</keyword>
<evidence type="ECO:0000313" key="9">
    <source>
        <dbReference type="Proteomes" id="UP000013085"/>
    </source>
</evidence>
<evidence type="ECO:0000256" key="5">
    <source>
        <dbReference type="ARBA" id="ARBA00022932"/>
    </source>
</evidence>
<keyword evidence="6" id="KW-0460">Magnesium</keyword>
<comment type="similarity">
    <text evidence="1 6">Belongs to the DNA polymerase type-Y family.</text>
</comment>
<dbReference type="InterPro" id="IPR043128">
    <property type="entry name" value="Rev_trsase/Diguanyl_cyclase"/>
</dbReference>
<feature type="domain" description="UmuC" evidence="7">
    <location>
        <begin position="5"/>
        <end position="187"/>
    </location>
</feature>
<dbReference type="GO" id="GO:0003887">
    <property type="term" value="F:DNA-directed DNA polymerase activity"/>
    <property type="evidence" value="ECO:0007669"/>
    <property type="project" value="UniProtKB-UniRule"/>
</dbReference>
<dbReference type="CDD" id="cd03586">
    <property type="entry name" value="PolY_Pol_IV_kappa"/>
    <property type="match status" value="1"/>
</dbReference>
<comment type="cofactor">
    <cofactor evidence="6">
        <name>Mg(2+)</name>
        <dbReference type="ChEBI" id="CHEBI:18420"/>
    </cofactor>
    <text evidence="6">Binds 2 magnesium ions per subunit.</text>
</comment>
<feature type="site" description="Substrate discrimination" evidence="6">
    <location>
        <position position="14"/>
    </location>
</feature>
<comment type="caution">
    <text evidence="8">The sequence shown here is derived from an EMBL/GenBank/DDBJ whole genome shotgun (WGS) entry which is preliminary data.</text>
</comment>
<keyword evidence="3 6" id="KW-0548">Nucleotidyltransferase</keyword>
<evidence type="ECO:0000259" key="7">
    <source>
        <dbReference type="PROSITE" id="PS50173"/>
    </source>
</evidence>
<gene>
    <name evidence="6" type="primary">dinB</name>
    <name evidence="8" type="ORF">HMPREF1090_03684</name>
</gene>
<evidence type="ECO:0000256" key="4">
    <source>
        <dbReference type="ARBA" id="ARBA00022763"/>
    </source>
</evidence>
<organism evidence="8 9">
    <name type="scientific">[Clostridium] clostridioforme 90A8</name>
    <dbReference type="NCBI Taxonomy" id="999408"/>
    <lineage>
        <taxon>Bacteria</taxon>
        <taxon>Bacillati</taxon>
        <taxon>Bacillota</taxon>
        <taxon>Clostridia</taxon>
        <taxon>Lachnospirales</taxon>
        <taxon>Lachnospiraceae</taxon>
        <taxon>Enterocloster</taxon>
    </lineage>
</organism>
<dbReference type="GO" id="GO:0009432">
    <property type="term" value="P:SOS response"/>
    <property type="evidence" value="ECO:0007669"/>
    <property type="project" value="TreeGrafter"/>
</dbReference>
<protein>
    <recommendedName>
        <fullName evidence="6">DNA polymerase IV</fullName>
        <shortName evidence="6">Pol IV</shortName>
        <ecNumber evidence="6">2.7.7.7</ecNumber>
    </recommendedName>
</protein>
<dbReference type="PANTHER" id="PTHR11076:SF35">
    <property type="entry name" value="DNA REPAIR PROTEIN HOMOLOG YOBH"/>
    <property type="match status" value="1"/>
</dbReference>
<dbReference type="Gene3D" id="1.10.150.20">
    <property type="entry name" value="5' to 3' exonuclease, C-terminal subdomain"/>
    <property type="match status" value="1"/>
</dbReference>
<comment type="catalytic activity">
    <reaction evidence="6">
        <text>DNA(n) + a 2'-deoxyribonucleoside 5'-triphosphate = DNA(n+1) + diphosphate</text>
        <dbReference type="Rhea" id="RHEA:22508"/>
        <dbReference type="Rhea" id="RHEA-COMP:17339"/>
        <dbReference type="Rhea" id="RHEA-COMP:17340"/>
        <dbReference type="ChEBI" id="CHEBI:33019"/>
        <dbReference type="ChEBI" id="CHEBI:61560"/>
        <dbReference type="ChEBI" id="CHEBI:173112"/>
        <dbReference type="EC" id="2.7.7.7"/>
    </reaction>
</comment>
<accession>A0A0E2H732</accession>
<evidence type="ECO:0000256" key="2">
    <source>
        <dbReference type="ARBA" id="ARBA00022457"/>
    </source>
</evidence>
<dbReference type="Gene3D" id="3.40.1170.60">
    <property type="match status" value="1"/>
</dbReference>
<reference evidence="8 9" key="1">
    <citation type="submission" date="2013-01" db="EMBL/GenBank/DDBJ databases">
        <title>The Genome Sequence of Clostridium clostridioforme 90A8.</title>
        <authorList>
            <consortium name="The Broad Institute Genome Sequencing Platform"/>
            <person name="Earl A."/>
            <person name="Ward D."/>
            <person name="Feldgarden M."/>
            <person name="Gevers D."/>
            <person name="Courvalin P."/>
            <person name="Lambert T."/>
            <person name="Walker B."/>
            <person name="Young S.K."/>
            <person name="Zeng Q."/>
            <person name="Gargeya S."/>
            <person name="Fitzgerald M."/>
            <person name="Haas B."/>
            <person name="Abouelleil A."/>
            <person name="Alvarado L."/>
            <person name="Arachchi H.M."/>
            <person name="Berlin A.M."/>
            <person name="Chapman S.B."/>
            <person name="Dewar J."/>
            <person name="Goldberg J."/>
            <person name="Griggs A."/>
            <person name="Gujja S."/>
            <person name="Hansen M."/>
            <person name="Howarth C."/>
            <person name="Imamovic A."/>
            <person name="Larimer J."/>
            <person name="McCowan C."/>
            <person name="Murphy C."/>
            <person name="Neiman D."/>
            <person name="Pearson M."/>
            <person name="Priest M."/>
            <person name="Roberts A."/>
            <person name="Saif S."/>
            <person name="Shea T."/>
            <person name="Sisk P."/>
            <person name="Sykes S."/>
            <person name="Wortman J."/>
            <person name="Nusbaum C."/>
            <person name="Birren B."/>
        </authorList>
    </citation>
    <scope>NUCLEOTIDE SEQUENCE [LARGE SCALE GENOMIC DNA]</scope>
    <source>
        <strain evidence="8 9">90A8</strain>
    </source>
</reference>
<keyword evidence="6" id="KW-0234">DNA repair</keyword>
<dbReference type="SUPFAM" id="SSF100879">
    <property type="entry name" value="Lesion bypass DNA polymerase (Y-family), little finger domain"/>
    <property type="match status" value="1"/>
</dbReference>
<feature type="binding site" evidence="6">
    <location>
        <position position="105"/>
    </location>
    <ligand>
        <name>Mg(2+)</name>
        <dbReference type="ChEBI" id="CHEBI:18420"/>
    </ligand>
</feature>
<feature type="active site" evidence="6">
    <location>
        <position position="106"/>
    </location>
</feature>
<evidence type="ECO:0000256" key="6">
    <source>
        <dbReference type="HAMAP-Rule" id="MF_01113"/>
    </source>
</evidence>
<dbReference type="InterPro" id="IPR022880">
    <property type="entry name" value="DNApol_IV"/>
</dbReference>
<feature type="binding site" evidence="6">
    <location>
        <position position="9"/>
    </location>
    <ligand>
        <name>Mg(2+)</name>
        <dbReference type="ChEBI" id="CHEBI:18420"/>
    </ligand>
</feature>
<dbReference type="GO" id="GO:0005829">
    <property type="term" value="C:cytosol"/>
    <property type="evidence" value="ECO:0007669"/>
    <property type="project" value="TreeGrafter"/>
</dbReference>
<proteinExistence type="inferred from homology"/>
<dbReference type="EMBL" id="AGYR01000040">
    <property type="protein sequence ID" value="ENZ12055.1"/>
    <property type="molecule type" value="Genomic_DNA"/>
</dbReference>
<dbReference type="Proteomes" id="UP000013085">
    <property type="component" value="Unassembled WGS sequence"/>
</dbReference>
<dbReference type="GO" id="GO:0042276">
    <property type="term" value="P:error-prone translesion synthesis"/>
    <property type="evidence" value="ECO:0007669"/>
    <property type="project" value="TreeGrafter"/>
</dbReference>
<dbReference type="PROSITE" id="PS50173">
    <property type="entry name" value="UMUC"/>
    <property type="match status" value="1"/>
</dbReference>
<keyword evidence="4 6" id="KW-0227">DNA damage</keyword>
<evidence type="ECO:0000256" key="3">
    <source>
        <dbReference type="ARBA" id="ARBA00022695"/>
    </source>
</evidence>
<dbReference type="Pfam" id="PF00817">
    <property type="entry name" value="IMS"/>
    <property type="match status" value="1"/>
</dbReference>
<dbReference type="HAMAP" id="MF_01113">
    <property type="entry name" value="DNApol_IV"/>
    <property type="match status" value="1"/>
</dbReference>
<keyword evidence="6" id="KW-0963">Cytoplasm</keyword>
<dbReference type="GO" id="GO:0003684">
    <property type="term" value="F:damaged DNA binding"/>
    <property type="evidence" value="ECO:0007669"/>
    <property type="project" value="InterPro"/>
</dbReference>
<comment type="function">
    <text evidence="6">Poorly processive, error-prone DNA polymerase involved in untargeted mutagenesis. Copies undamaged DNA at stalled replication forks, which arise in vivo from mismatched or misaligned primer ends. These misaligned primers can be extended by PolIV. Exhibits no 3'-5' exonuclease (proofreading) activity. May be involved in translesional synthesis, in conjunction with the beta clamp from PolIII.</text>
</comment>
<keyword evidence="2 6" id="KW-0515">Mutator protein</keyword>
<dbReference type="InterPro" id="IPR043502">
    <property type="entry name" value="DNA/RNA_pol_sf"/>
</dbReference>
<comment type="subcellular location">
    <subcellularLocation>
        <location evidence="6">Cytoplasm</location>
    </subcellularLocation>
</comment>
<dbReference type="InterPro" id="IPR050116">
    <property type="entry name" value="DNA_polymerase-Y"/>
</dbReference>
<dbReference type="HOGENOM" id="CLU_012348_1_1_9"/>
<dbReference type="SUPFAM" id="SSF56672">
    <property type="entry name" value="DNA/RNA polymerases"/>
    <property type="match status" value="1"/>
</dbReference>
<dbReference type="InterPro" id="IPR036775">
    <property type="entry name" value="DNA_pol_Y-fam_lit_finger_sf"/>
</dbReference>
<dbReference type="InterPro" id="IPR017961">
    <property type="entry name" value="DNA_pol_Y-fam_little_finger"/>
</dbReference>
<sequence length="412" mass="47010">MNRTILHSDMNCFYASVEMMLNPELQGKAVAVCGSTENRHGIVLAKSEKAKQAGIKTGMVNWEAKRLCPDLILVPPQYEQYLKYSNMAREIYQEYTDLVEPYGMDECFLDVTASQVLYGSGKEIADQIRCRMKNELGLTVSIGISFNKIFAKLGSDMKKPDAITSIEESEWKQKVWPLRVSELLFCGRSTTKKLEQVGIYTIGDLAEMDHDYVNQLLGKNGLMLWSYANGLDDSPVMEKDFVSPMKSVGHGITCTADLKTEEEVWKVILELCQDIGHRLRIHGLKAQGIQIAIRSQELFTRQYQGQLSLPTIVPLEIAKLARELFQRNYDWKEPVRSVTVRAINLVSAKEPEQICLFSDPIRLEKEEKLFLAIEEIRRRFGKRAIYPAALMKDLKMPEYRDHGLIMPGVMNR</sequence>
<name>A0A0E2H732_9FIRM</name>
<dbReference type="RefSeq" id="WP_002593749.1">
    <property type="nucleotide sequence ID" value="NZ_KB850980.1"/>
</dbReference>
<dbReference type="EC" id="2.7.7.7" evidence="6"/>
<dbReference type="InterPro" id="IPR001126">
    <property type="entry name" value="UmuC"/>
</dbReference>
<dbReference type="Gene3D" id="3.30.1490.100">
    <property type="entry name" value="DNA polymerase, Y-family, little finger domain"/>
    <property type="match status" value="1"/>
</dbReference>